<dbReference type="OrthoDB" id="689810at2759"/>
<proteinExistence type="predicted"/>
<evidence type="ECO:0000259" key="2">
    <source>
        <dbReference type="Pfam" id="PF23598"/>
    </source>
</evidence>
<dbReference type="InterPro" id="IPR032675">
    <property type="entry name" value="LRR_dom_sf"/>
</dbReference>
<feature type="domain" description="Disease resistance R13L4/SHOC-2-like LRR" evidence="2">
    <location>
        <begin position="2"/>
        <end position="286"/>
    </location>
</feature>
<dbReference type="Gene3D" id="3.80.10.10">
    <property type="entry name" value="Ribonuclease Inhibitor"/>
    <property type="match status" value="1"/>
</dbReference>
<dbReference type="InterPro" id="IPR055414">
    <property type="entry name" value="LRR_R13L4/SHOC2-like"/>
</dbReference>
<dbReference type="EMBL" id="CM029051">
    <property type="protein sequence ID" value="KAG2563484.1"/>
    <property type="molecule type" value="Genomic_DNA"/>
</dbReference>
<protein>
    <recommendedName>
        <fullName evidence="2">Disease resistance R13L4/SHOC-2-like LRR domain-containing protein</fullName>
    </recommendedName>
</protein>
<dbReference type="PANTHER" id="PTHR47186:SF22">
    <property type="entry name" value="OS11G0589401 PROTEIN"/>
    <property type="match status" value="1"/>
</dbReference>
<reference evidence="3" key="1">
    <citation type="submission" date="2020-05" db="EMBL/GenBank/DDBJ databases">
        <title>WGS assembly of Panicum virgatum.</title>
        <authorList>
            <person name="Lovell J.T."/>
            <person name="Jenkins J."/>
            <person name="Shu S."/>
            <person name="Juenger T.E."/>
            <person name="Schmutz J."/>
        </authorList>
    </citation>
    <scope>NUCLEOTIDE SEQUENCE</scope>
    <source>
        <strain evidence="3">AP13</strain>
    </source>
</reference>
<dbReference type="PANTHER" id="PTHR47186">
    <property type="entry name" value="LEUCINE-RICH REPEAT-CONTAINING PROTEIN 57"/>
    <property type="match status" value="1"/>
</dbReference>
<name>A0A8T0PZM1_PANVG</name>
<accession>A0A8T0PZM1</accession>
<dbReference type="Proteomes" id="UP000823388">
    <property type="component" value="Chromosome 8K"/>
</dbReference>
<keyword evidence="4" id="KW-1185">Reference proteome</keyword>
<dbReference type="SUPFAM" id="SSF52058">
    <property type="entry name" value="L domain-like"/>
    <property type="match status" value="1"/>
</dbReference>
<keyword evidence="1" id="KW-0677">Repeat</keyword>
<evidence type="ECO:0000313" key="3">
    <source>
        <dbReference type="EMBL" id="KAG2563484.1"/>
    </source>
</evidence>
<dbReference type="Pfam" id="PF23598">
    <property type="entry name" value="LRR_14"/>
    <property type="match status" value="1"/>
</dbReference>
<evidence type="ECO:0000256" key="1">
    <source>
        <dbReference type="ARBA" id="ARBA00022737"/>
    </source>
</evidence>
<comment type="caution">
    <text evidence="3">The sequence shown here is derived from an EMBL/GenBank/DDBJ whole genome shotgun (WGS) entry which is preliminary data.</text>
</comment>
<sequence>MGTSICSLPSTVVQLRHLMCLYIESYTRLPNGIGSLTSLEELLFLRIDDDDSIADITDELGQLTGLRVLSIALFSNWNDKLVECLCKLRKIQNLYIEVRNGRRNIGGLDAWVAPRHLRMLNTRWSCWFSTVQTWVNPLLLPDLSFLSIAVRELEQADLDILGKLPALRYLDLEVDHEDLGILGGFVVGAGSFPCLVRSGFGGFVGPVVFEHGAMPSLKTLHVQFAVREAREIPSSDGGFGKGLGNLPSLQDVWVYLNFEGASNEEVKDLKVVLRHSVEINTNHPRLHIY</sequence>
<dbReference type="AlphaFoldDB" id="A0A8T0PZM1"/>
<organism evidence="3 4">
    <name type="scientific">Panicum virgatum</name>
    <name type="common">Blackwell switchgrass</name>
    <dbReference type="NCBI Taxonomy" id="38727"/>
    <lineage>
        <taxon>Eukaryota</taxon>
        <taxon>Viridiplantae</taxon>
        <taxon>Streptophyta</taxon>
        <taxon>Embryophyta</taxon>
        <taxon>Tracheophyta</taxon>
        <taxon>Spermatophyta</taxon>
        <taxon>Magnoliopsida</taxon>
        <taxon>Liliopsida</taxon>
        <taxon>Poales</taxon>
        <taxon>Poaceae</taxon>
        <taxon>PACMAD clade</taxon>
        <taxon>Panicoideae</taxon>
        <taxon>Panicodae</taxon>
        <taxon>Paniceae</taxon>
        <taxon>Panicinae</taxon>
        <taxon>Panicum</taxon>
        <taxon>Panicum sect. Hiantes</taxon>
    </lineage>
</organism>
<evidence type="ECO:0000313" key="4">
    <source>
        <dbReference type="Proteomes" id="UP000823388"/>
    </source>
</evidence>
<gene>
    <name evidence="3" type="ORF">PVAP13_8KG354502</name>
</gene>